<dbReference type="EMBL" id="CP159218">
    <property type="protein sequence ID" value="XCG63149.1"/>
    <property type="molecule type" value="Genomic_DNA"/>
</dbReference>
<proteinExistence type="predicted"/>
<gene>
    <name evidence="1" type="ORF">ABLG96_18375</name>
</gene>
<dbReference type="RefSeq" id="WP_353648764.1">
    <property type="nucleotide sequence ID" value="NZ_CP159218.1"/>
</dbReference>
<organism evidence="1">
    <name type="scientific">Nakamurella sp. A5-74</name>
    <dbReference type="NCBI Taxonomy" id="3158264"/>
    <lineage>
        <taxon>Bacteria</taxon>
        <taxon>Bacillati</taxon>
        <taxon>Actinomycetota</taxon>
        <taxon>Actinomycetes</taxon>
        <taxon>Nakamurellales</taxon>
        <taxon>Nakamurellaceae</taxon>
        <taxon>Nakamurella</taxon>
    </lineage>
</organism>
<dbReference type="InterPro" id="IPR054058">
    <property type="entry name" value="HTH_67"/>
</dbReference>
<sequence length="264" mass="28122">MSTLPAGLRTPLVRVGSYFMVGQDQEAAAASLGIKGGALYFRGRIGPLAGADSARAAAVYRIFPPGLLDHVFRSTAGLDAATAAAAYEQAAAHAAQRLLAPTYRDTPELDELPALVRAVLAVAQLPEIDATTVTRIWRDRRWPALDGPLGAYWALVLLRELRGSRHFQALDATGLDTGAASWADPHVGPEVLARRGWRPEQIAELEQLAGVVPDLEARRDAVEEATDAALLADLQAVLTAEQIERLGELVVTAENTAAAAQRSH</sequence>
<dbReference type="AlphaFoldDB" id="A0AAU8DME4"/>
<name>A0AAU8DME4_9ACTN</name>
<reference evidence="1" key="1">
    <citation type="submission" date="2024-05" db="EMBL/GenBank/DDBJ databases">
        <authorList>
            <person name="Cai S.Y."/>
            <person name="Jin L.M."/>
            <person name="Li H.R."/>
        </authorList>
    </citation>
    <scope>NUCLEOTIDE SEQUENCE</scope>
    <source>
        <strain evidence="1">A5-74</strain>
    </source>
</reference>
<evidence type="ECO:0000313" key="1">
    <source>
        <dbReference type="EMBL" id="XCG63149.1"/>
    </source>
</evidence>
<dbReference type="Pfam" id="PF21863">
    <property type="entry name" value="HTH_67"/>
    <property type="match status" value="1"/>
</dbReference>
<accession>A0AAU8DME4</accession>
<protein>
    <submittedName>
        <fullName evidence="1">Uncharacterized protein</fullName>
    </submittedName>
</protein>